<accession>A0A2S2QXB0</accession>
<reference evidence="1" key="1">
    <citation type="submission" date="2018-04" db="EMBL/GenBank/DDBJ databases">
        <title>Transcriptome assembly of Sipha flava.</title>
        <authorList>
            <person name="Scully E.D."/>
            <person name="Geib S.M."/>
            <person name="Palmer N.A."/>
            <person name="Koch K."/>
            <person name="Bradshaw J."/>
            <person name="Heng-Moss T."/>
            <person name="Sarath G."/>
        </authorList>
    </citation>
    <scope>NUCLEOTIDE SEQUENCE</scope>
</reference>
<protein>
    <submittedName>
        <fullName evidence="1">Uncharacterized protein</fullName>
    </submittedName>
</protein>
<gene>
    <name evidence="1" type="ORF">g.129536</name>
</gene>
<name>A0A2S2QXB0_9HEMI</name>
<dbReference type="AlphaFoldDB" id="A0A2S2QXB0"/>
<dbReference type="EMBL" id="GGMS01013131">
    <property type="protein sequence ID" value="MBY82334.1"/>
    <property type="molecule type" value="Transcribed_RNA"/>
</dbReference>
<evidence type="ECO:0000313" key="1">
    <source>
        <dbReference type="EMBL" id="MBY82334.1"/>
    </source>
</evidence>
<sequence length="110" mass="13088">MGTHHRRRSSTSHVFSISFYGFYFFLRLPDVIFARFCSIPIGFIERYVIVSSILYDPANEIRRALDRLRNHDNNNNYRYGKNRCRPSGSVDARSSLYEFMIRPGHKMQYL</sequence>
<proteinExistence type="predicted"/>
<organism evidence="1">
    <name type="scientific">Sipha flava</name>
    <name type="common">yellow sugarcane aphid</name>
    <dbReference type="NCBI Taxonomy" id="143950"/>
    <lineage>
        <taxon>Eukaryota</taxon>
        <taxon>Metazoa</taxon>
        <taxon>Ecdysozoa</taxon>
        <taxon>Arthropoda</taxon>
        <taxon>Hexapoda</taxon>
        <taxon>Insecta</taxon>
        <taxon>Pterygota</taxon>
        <taxon>Neoptera</taxon>
        <taxon>Paraneoptera</taxon>
        <taxon>Hemiptera</taxon>
        <taxon>Sternorrhyncha</taxon>
        <taxon>Aphidomorpha</taxon>
        <taxon>Aphidoidea</taxon>
        <taxon>Aphididae</taxon>
        <taxon>Sipha</taxon>
    </lineage>
</organism>